<keyword evidence="9" id="KW-1185">Reference proteome</keyword>
<evidence type="ECO:0000259" key="7">
    <source>
        <dbReference type="Pfam" id="PF08543"/>
    </source>
</evidence>
<dbReference type="RefSeq" id="WP_090132251.1">
    <property type="nucleotide sequence ID" value="NZ_FOLY01000003.1"/>
</dbReference>
<proteinExistence type="predicted"/>
<dbReference type="NCBIfam" id="TIGR00097">
    <property type="entry name" value="HMP-P_kinase"/>
    <property type="match status" value="1"/>
</dbReference>
<dbReference type="FunFam" id="3.40.1190.20:FF:000003">
    <property type="entry name" value="Phosphomethylpyrimidine kinase ThiD"/>
    <property type="match status" value="1"/>
</dbReference>
<dbReference type="PANTHER" id="PTHR20858">
    <property type="entry name" value="PHOSPHOMETHYLPYRIMIDINE KINASE"/>
    <property type="match status" value="1"/>
</dbReference>
<dbReference type="Gene3D" id="3.40.1190.20">
    <property type="match status" value="1"/>
</dbReference>
<dbReference type="EC" id="2.7.1.49" evidence="2"/>
<dbReference type="Pfam" id="PF08543">
    <property type="entry name" value="Phos_pyr_kin"/>
    <property type="match status" value="1"/>
</dbReference>
<keyword evidence="5 8" id="KW-0418">Kinase</keyword>
<dbReference type="GO" id="GO:0009228">
    <property type="term" value="P:thiamine biosynthetic process"/>
    <property type="evidence" value="ECO:0007669"/>
    <property type="project" value="InterPro"/>
</dbReference>
<organism evidence="8 9">
    <name type="scientific">Kushneria avicenniae</name>
    <dbReference type="NCBI Taxonomy" id="402385"/>
    <lineage>
        <taxon>Bacteria</taxon>
        <taxon>Pseudomonadati</taxon>
        <taxon>Pseudomonadota</taxon>
        <taxon>Gammaproteobacteria</taxon>
        <taxon>Oceanospirillales</taxon>
        <taxon>Halomonadaceae</taxon>
        <taxon>Kushneria</taxon>
    </lineage>
</organism>
<evidence type="ECO:0000256" key="1">
    <source>
        <dbReference type="ARBA" id="ARBA00004948"/>
    </source>
</evidence>
<dbReference type="UniPathway" id="UPA00060">
    <property type="reaction ID" value="UER00138"/>
</dbReference>
<comment type="pathway">
    <text evidence="1">Cofactor biosynthesis; thiamine diphosphate biosynthesis.</text>
</comment>
<evidence type="ECO:0000256" key="5">
    <source>
        <dbReference type="ARBA" id="ARBA00022777"/>
    </source>
</evidence>
<dbReference type="CDD" id="cd01169">
    <property type="entry name" value="HMPP_kinase"/>
    <property type="match status" value="1"/>
</dbReference>
<dbReference type="STRING" id="402385.SAMN05421848_1401"/>
<reference evidence="9" key="1">
    <citation type="submission" date="2016-10" db="EMBL/GenBank/DDBJ databases">
        <authorList>
            <person name="Varghese N."/>
            <person name="Submissions S."/>
        </authorList>
    </citation>
    <scope>NUCLEOTIDE SEQUENCE [LARGE SCALE GENOMIC DNA]</scope>
    <source>
        <strain evidence="9">DSM 23439</strain>
    </source>
</reference>
<evidence type="ECO:0000256" key="2">
    <source>
        <dbReference type="ARBA" id="ARBA00012135"/>
    </source>
</evidence>
<accession>A0A1I1JHB0</accession>
<dbReference type="InterPro" id="IPR013749">
    <property type="entry name" value="PM/HMP-P_kinase-1"/>
</dbReference>
<feature type="domain" description="Pyridoxamine kinase/Phosphomethylpyrimidine kinase" evidence="7">
    <location>
        <begin position="13"/>
        <end position="259"/>
    </location>
</feature>
<dbReference type="AlphaFoldDB" id="A0A1I1JHB0"/>
<dbReference type="GO" id="GO:0005524">
    <property type="term" value="F:ATP binding"/>
    <property type="evidence" value="ECO:0007669"/>
    <property type="project" value="UniProtKB-KW"/>
</dbReference>
<dbReference type="PANTHER" id="PTHR20858:SF17">
    <property type="entry name" value="HYDROXYMETHYLPYRIMIDINE_PHOSPHOMETHYLPYRIMIDINE KINASE THI20-RELATED"/>
    <property type="match status" value="1"/>
</dbReference>
<evidence type="ECO:0000256" key="6">
    <source>
        <dbReference type="ARBA" id="ARBA00022840"/>
    </source>
</evidence>
<evidence type="ECO:0000313" key="9">
    <source>
        <dbReference type="Proteomes" id="UP000199046"/>
    </source>
</evidence>
<dbReference type="GO" id="GO:0008972">
    <property type="term" value="F:phosphomethylpyrimidine kinase activity"/>
    <property type="evidence" value="ECO:0007669"/>
    <property type="project" value="InterPro"/>
</dbReference>
<dbReference type="SUPFAM" id="SSF53613">
    <property type="entry name" value="Ribokinase-like"/>
    <property type="match status" value="1"/>
</dbReference>
<name>A0A1I1JHB0_9GAMM</name>
<dbReference type="GO" id="GO:0009229">
    <property type="term" value="P:thiamine diphosphate biosynthetic process"/>
    <property type="evidence" value="ECO:0007669"/>
    <property type="project" value="UniProtKB-UniPathway"/>
</dbReference>
<dbReference type="EMBL" id="FOLY01000003">
    <property type="protein sequence ID" value="SFC44830.1"/>
    <property type="molecule type" value="Genomic_DNA"/>
</dbReference>
<dbReference type="InterPro" id="IPR004399">
    <property type="entry name" value="HMP/HMP-P_kinase_dom"/>
</dbReference>
<gene>
    <name evidence="8" type="ORF">SAMN05421848_1401</name>
</gene>
<keyword evidence="6" id="KW-0067">ATP-binding</keyword>
<dbReference type="InterPro" id="IPR029056">
    <property type="entry name" value="Ribokinase-like"/>
</dbReference>
<evidence type="ECO:0000256" key="3">
    <source>
        <dbReference type="ARBA" id="ARBA00022679"/>
    </source>
</evidence>
<sequence length="266" mass="28573">MRPIRFLSIAGTDPSGGAGQSADLKTASALGAYTTSVLTTVLAQNTCGVRKVMPLPQAMIRAQLEAVFDDIAIDCVKIGMVSDLDTARLIQEFIERYQPAHVVLDPVMVAKSGDMLVDRDGFHAVRDVLIPVADVITPNLPEAAVLLDTDIPSNHEEMAAMMPALGTLGSDIVVLKGGYLTGDVSNDLVLTPEETHWLESPRVHTRSLHGSGCTLASAIAALLPRHDTPIEAIRQAKAYMTRALETADRLEVGQGQGPAHHFHAWW</sequence>
<dbReference type="Proteomes" id="UP000199046">
    <property type="component" value="Unassembled WGS sequence"/>
</dbReference>
<keyword evidence="3" id="KW-0808">Transferase</keyword>
<dbReference type="GO" id="GO:0008902">
    <property type="term" value="F:hydroxymethylpyrimidine kinase activity"/>
    <property type="evidence" value="ECO:0007669"/>
    <property type="project" value="UniProtKB-EC"/>
</dbReference>
<keyword evidence="4" id="KW-0547">Nucleotide-binding</keyword>
<dbReference type="OrthoDB" id="9810880at2"/>
<protein>
    <recommendedName>
        <fullName evidence="2">hydroxymethylpyrimidine kinase</fullName>
        <ecNumber evidence="2">2.7.1.49</ecNumber>
    </recommendedName>
</protein>
<evidence type="ECO:0000313" key="8">
    <source>
        <dbReference type="EMBL" id="SFC44830.1"/>
    </source>
</evidence>
<evidence type="ECO:0000256" key="4">
    <source>
        <dbReference type="ARBA" id="ARBA00022741"/>
    </source>
</evidence>
<dbReference type="GO" id="GO:0005829">
    <property type="term" value="C:cytosol"/>
    <property type="evidence" value="ECO:0007669"/>
    <property type="project" value="TreeGrafter"/>
</dbReference>